<dbReference type="PROSITE" id="PS51257">
    <property type="entry name" value="PROKAR_LIPOPROTEIN"/>
    <property type="match status" value="1"/>
</dbReference>
<gene>
    <name evidence="5" type="ordered locus">Cycma_4330</name>
</gene>
<dbReference type="InterPro" id="IPR013783">
    <property type="entry name" value="Ig-like_fold"/>
</dbReference>
<feature type="chain" id="PRO_5003400614" description="DUF4038 domain-containing protein" evidence="1">
    <location>
        <begin position="22"/>
        <end position="553"/>
    </location>
</feature>
<dbReference type="eggNOG" id="COG2730">
    <property type="taxonomic scope" value="Bacteria"/>
</dbReference>
<dbReference type="EMBL" id="CP002955">
    <property type="protein sequence ID" value="AEL28032.1"/>
    <property type="molecule type" value="Genomic_DNA"/>
</dbReference>
<evidence type="ECO:0000313" key="5">
    <source>
        <dbReference type="EMBL" id="AEL28032.1"/>
    </source>
</evidence>
<dbReference type="InterPro" id="IPR032260">
    <property type="entry name" value="DUF5060"/>
</dbReference>
<dbReference type="SUPFAM" id="SSF51445">
    <property type="entry name" value="(Trans)glycosidases"/>
    <property type="match status" value="1"/>
</dbReference>
<evidence type="ECO:0000313" key="6">
    <source>
        <dbReference type="Proteomes" id="UP000001635"/>
    </source>
</evidence>
<proteinExistence type="predicted"/>
<dbReference type="Pfam" id="PF13204">
    <property type="entry name" value="Apiosidase"/>
    <property type="match status" value="1"/>
</dbReference>
<keyword evidence="1" id="KW-0732">Signal</keyword>
<feature type="domain" description="DUF5060" evidence="4">
    <location>
        <begin position="29"/>
        <end position="97"/>
    </location>
</feature>
<dbReference type="Proteomes" id="UP000001635">
    <property type="component" value="Chromosome"/>
</dbReference>
<dbReference type="HOGENOM" id="CLU_023504_3_0_10"/>
<evidence type="ECO:0000259" key="2">
    <source>
        <dbReference type="Pfam" id="PF12904"/>
    </source>
</evidence>
<evidence type="ECO:0000256" key="1">
    <source>
        <dbReference type="SAM" id="SignalP"/>
    </source>
</evidence>
<evidence type="ECO:0000259" key="3">
    <source>
        <dbReference type="Pfam" id="PF13204"/>
    </source>
</evidence>
<dbReference type="Pfam" id="PF16586">
    <property type="entry name" value="DUF5060"/>
    <property type="match status" value="1"/>
</dbReference>
<organism evidence="5 6">
    <name type="scientific">Cyclobacterium marinum (strain ATCC 25205 / DSM 745 / LMG 13164 / NCIMB 1802)</name>
    <name type="common">Flectobacillus marinus</name>
    <dbReference type="NCBI Taxonomy" id="880070"/>
    <lineage>
        <taxon>Bacteria</taxon>
        <taxon>Pseudomonadati</taxon>
        <taxon>Bacteroidota</taxon>
        <taxon>Cytophagia</taxon>
        <taxon>Cytophagales</taxon>
        <taxon>Cyclobacteriaceae</taxon>
        <taxon>Cyclobacterium</taxon>
    </lineage>
</organism>
<feature type="signal peptide" evidence="1">
    <location>
        <begin position="1"/>
        <end position="21"/>
    </location>
</feature>
<dbReference type="STRING" id="880070.Cycma_4330"/>
<dbReference type="InterPro" id="IPR024749">
    <property type="entry name" value="Collagen-bd_put"/>
</dbReference>
<dbReference type="InterPro" id="IPR025277">
    <property type="entry name" value="Apiosidase-like_cat_dom"/>
</dbReference>
<dbReference type="Gene3D" id="3.20.20.80">
    <property type="entry name" value="Glycosidases"/>
    <property type="match status" value="1"/>
</dbReference>
<feature type="domain" description="Apiosidase-like catalytic" evidence="3">
    <location>
        <begin position="132"/>
        <end position="469"/>
    </location>
</feature>
<accession>G0IXN5</accession>
<dbReference type="Gene3D" id="2.60.40.10">
    <property type="entry name" value="Immunoglobulins"/>
    <property type="match status" value="1"/>
</dbReference>
<dbReference type="PANTHER" id="PTHR37836:SF3">
    <property type="entry name" value="ENDOGLUCANASE"/>
    <property type="match status" value="1"/>
</dbReference>
<dbReference type="InterPro" id="IPR017853">
    <property type="entry name" value="GH"/>
</dbReference>
<dbReference type="OrthoDB" id="59486at2"/>
<dbReference type="RefSeq" id="WP_014022316.1">
    <property type="nucleotide sequence ID" value="NC_015914.1"/>
</dbReference>
<keyword evidence="6" id="KW-1185">Reference proteome</keyword>
<evidence type="ECO:0008006" key="7">
    <source>
        <dbReference type="Google" id="ProtNLM"/>
    </source>
</evidence>
<reference evidence="6" key="1">
    <citation type="submission" date="2011-07" db="EMBL/GenBank/DDBJ databases">
        <title>The complete genome of Cyclobacterium marinum DSM 745.</title>
        <authorList>
            <person name="Lucas S."/>
            <person name="Han J."/>
            <person name="Lapidus A."/>
            <person name="Bruce D."/>
            <person name="Goodwin L."/>
            <person name="Pitluck S."/>
            <person name="Peters L."/>
            <person name="Kyrpides N."/>
            <person name="Mavromatis K."/>
            <person name="Ivanova N."/>
            <person name="Ovchinnikova G."/>
            <person name="Chertkov O."/>
            <person name="Detter J.C."/>
            <person name="Tapia R."/>
            <person name="Han C."/>
            <person name="Land M."/>
            <person name="Hauser L."/>
            <person name="Markowitz V."/>
            <person name="Cheng J.-F."/>
            <person name="Hugenholtz P."/>
            <person name="Woyke T."/>
            <person name="Wu D."/>
            <person name="Tindall B."/>
            <person name="Schuetze A."/>
            <person name="Brambilla E."/>
            <person name="Klenk H.-P."/>
            <person name="Eisen J.A."/>
        </authorList>
    </citation>
    <scope>NUCLEOTIDE SEQUENCE [LARGE SCALE GENOMIC DNA]</scope>
    <source>
        <strain evidence="6">ATCC 25205 / DSM 745 / LMG 13164 / NCIMB 1802</strain>
    </source>
</reference>
<dbReference type="KEGG" id="cmr:Cycma_4330"/>
<sequence length="553" mass="61943">MRIVFALFVISNFLFSCTASQSEKAAIEAPQWEEIELVFTAANIYKNPYTDIEMYAEFVGPDGQQLRRPAFWDGGQNWKVRFASPIANGEWKWKTSSSDNSEIGLHGQEGKLKSVAYAGENQLLRHGLLRMSEGKRNVVHADGTPFIVVGDTPWAMPWRATYADVAQYAQDRGGKGFNAALLMSIQPDQGATGPNARDTDQGFAVAFSDLQEGHINAINTEYFQYMDSLMSILVAHEIVPVYQPVFHGFGWKGKEVLGKNIVAEEYARYCKYLVARYGARPAMWLVGADGMGREVGVKEGGETVEAWDAYQQPTGIHYNPFDDFIPNWADPETYKVHYNKAFQSAEWLDFQWAQTGHTAQKIYDKVELMYENKPTKAVANGEPTYEGIRDPENGSGWWQGEEAWMQLMSGGTMGVVYGAGGMWQWKVSPDEEGWAAWANSEVSWREALNLEGSRYVGFVARALEGMPFTDMEKRADLAGGKLCLAKAGEFYVSYLNEGGEITLSELTPEMPYQWFNPKSGAFLEKATVTETVQTFTAPDNEPWVLLVGKRENI</sequence>
<protein>
    <recommendedName>
        <fullName evidence="7">DUF4038 domain-containing protein</fullName>
    </recommendedName>
</protein>
<feature type="domain" description="Putative collagen-binding" evidence="2">
    <location>
        <begin position="485"/>
        <end position="547"/>
    </location>
</feature>
<dbReference type="AlphaFoldDB" id="G0IXN5"/>
<evidence type="ECO:0000259" key="4">
    <source>
        <dbReference type="Pfam" id="PF16586"/>
    </source>
</evidence>
<name>G0IXN5_CYCMS</name>
<dbReference type="Pfam" id="PF12904">
    <property type="entry name" value="Collagen_bind_2"/>
    <property type="match status" value="1"/>
</dbReference>
<dbReference type="PANTHER" id="PTHR37836">
    <property type="entry name" value="LMO1036 PROTEIN"/>
    <property type="match status" value="1"/>
</dbReference>